<evidence type="ECO:0000256" key="1">
    <source>
        <dbReference type="SAM" id="Coils"/>
    </source>
</evidence>
<comment type="caution">
    <text evidence="2">The sequence shown here is derived from an EMBL/GenBank/DDBJ whole genome shotgun (WGS) entry which is preliminary data.</text>
</comment>
<dbReference type="AlphaFoldDB" id="A0A3M7Q4F1"/>
<evidence type="ECO:0000313" key="2">
    <source>
        <dbReference type="EMBL" id="RNA06143.1"/>
    </source>
</evidence>
<protein>
    <submittedName>
        <fullName evidence="2">Uncharacterized protein</fullName>
    </submittedName>
</protein>
<evidence type="ECO:0000313" key="3">
    <source>
        <dbReference type="Proteomes" id="UP000276133"/>
    </source>
</evidence>
<gene>
    <name evidence="2" type="ORF">BpHYR1_052677</name>
</gene>
<dbReference type="EMBL" id="REGN01007480">
    <property type="protein sequence ID" value="RNA06143.1"/>
    <property type="molecule type" value="Genomic_DNA"/>
</dbReference>
<accession>A0A3M7Q4F1</accession>
<keyword evidence="3" id="KW-1185">Reference proteome</keyword>
<sequence>MSLDRKIRRSASNADKLRELLDISNDFEKSTIDQIKSRHNFKEAPQVDDLVRLIQSVESVNQQLLIENKYLKDETKNLKANVLNLVNENSNLHKELKNVTVLEILNEIHCNPNLSQNQGNPPTQSDEALKEELHQSQLLINELQKKLELALKTKSKSGNFESNTLENLESDPFRCCSKCNEELEIKIRQLDSLK</sequence>
<reference evidence="2 3" key="1">
    <citation type="journal article" date="2018" name="Sci. Rep.">
        <title>Genomic signatures of local adaptation to the degree of environmental predictability in rotifers.</title>
        <authorList>
            <person name="Franch-Gras L."/>
            <person name="Hahn C."/>
            <person name="Garcia-Roger E.M."/>
            <person name="Carmona M.J."/>
            <person name="Serra M."/>
            <person name="Gomez A."/>
        </authorList>
    </citation>
    <scope>NUCLEOTIDE SEQUENCE [LARGE SCALE GENOMIC DNA]</scope>
    <source>
        <strain evidence="2">HYR1</strain>
    </source>
</reference>
<feature type="non-terminal residue" evidence="2">
    <location>
        <position position="194"/>
    </location>
</feature>
<organism evidence="2 3">
    <name type="scientific">Brachionus plicatilis</name>
    <name type="common">Marine rotifer</name>
    <name type="synonym">Brachionus muelleri</name>
    <dbReference type="NCBI Taxonomy" id="10195"/>
    <lineage>
        <taxon>Eukaryota</taxon>
        <taxon>Metazoa</taxon>
        <taxon>Spiralia</taxon>
        <taxon>Gnathifera</taxon>
        <taxon>Rotifera</taxon>
        <taxon>Eurotatoria</taxon>
        <taxon>Monogononta</taxon>
        <taxon>Pseudotrocha</taxon>
        <taxon>Ploima</taxon>
        <taxon>Brachionidae</taxon>
        <taxon>Brachionus</taxon>
    </lineage>
</organism>
<proteinExistence type="predicted"/>
<name>A0A3M7Q4F1_BRAPC</name>
<dbReference type="Proteomes" id="UP000276133">
    <property type="component" value="Unassembled WGS sequence"/>
</dbReference>
<feature type="coiled-coil region" evidence="1">
    <location>
        <begin position="126"/>
        <end position="153"/>
    </location>
</feature>
<keyword evidence="1" id="KW-0175">Coiled coil</keyword>